<evidence type="ECO:0000313" key="5">
    <source>
        <dbReference type="Proteomes" id="UP000460558"/>
    </source>
</evidence>
<dbReference type="Gene3D" id="3.90.79.10">
    <property type="entry name" value="Nucleoside Triphosphate Pyrophosphohydrolase"/>
    <property type="match status" value="1"/>
</dbReference>
<organism evidence="4 5">
    <name type="scientific">Streptomyces katsurahamanus</name>
    <dbReference type="NCBI Taxonomy" id="2577098"/>
    <lineage>
        <taxon>Bacteria</taxon>
        <taxon>Bacillati</taxon>
        <taxon>Actinomycetota</taxon>
        <taxon>Actinomycetes</taxon>
        <taxon>Kitasatosporales</taxon>
        <taxon>Streptomycetaceae</taxon>
        <taxon>Streptomyces</taxon>
    </lineage>
</organism>
<dbReference type="InterPro" id="IPR020084">
    <property type="entry name" value="NUDIX_hydrolase_CS"/>
</dbReference>
<dbReference type="Proteomes" id="UP000460558">
    <property type="component" value="Unassembled WGS sequence"/>
</dbReference>
<dbReference type="SUPFAM" id="SSF53335">
    <property type="entry name" value="S-adenosyl-L-methionine-dependent methyltransferases"/>
    <property type="match status" value="1"/>
</dbReference>
<comment type="caution">
    <text evidence="4">The sequence shown here is derived from an EMBL/GenBank/DDBJ whole genome shotgun (WGS) entry which is preliminary data.</text>
</comment>
<dbReference type="PROSITE" id="PS51462">
    <property type="entry name" value="NUDIX"/>
    <property type="match status" value="1"/>
</dbReference>
<protein>
    <submittedName>
        <fullName evidence="4">NUDIX domain-containing protein</fullName>
    </submittedName>
</protein>
<feature type="domain" description="Nudix hydrolase" evidence="3">
    <location>
        <begin position="203"/>
        <end position="331"/>
    </location>
</feature>
<dbReference type="RefSeq" id="WP_153484929.1">
    <property type="nucleotide sequence ID" value="NZ_VDEQ01000219.1"/>
</dbReference>
<proteinExistence type="predicted"/>
<dbReference type="Gene3D" id="3.40.50.150">
    <property type="entry name" value="Vaccinia Virus protein VP39"/>
    <property type="match status" value="1"/>
</dbReference>
<dbReference type="PANTHER" id="PTHR43046:SF14">
    <property type="entry name" value="MUTT_NUDIX FAMILY PROTEIN"/>
    <property type="match status" value="1"/>
</dbReference>
<dbReference type="PANTHER" id="PTHR43046">
    <property type="entry name" value="GDP-MANNOSE MANNOSYL HYDROLASE"/>
    <property type="match status" value="1"/>
</dbReference>
<evidence type="ECO:0000256" key="1">
    <source>
        <dbReference type="ARBA" id="ARBA00001946"/>
    </source>
</evidence>
<dbReference type="EMBL" id="VDEQ01000219">
    <property type="protein sequence ID" value="MQS37825.1"/>
    <property type="molecule type" value="Genomic_DNA"/>
</dbReference>
<evidence type="ECO:0000259" key="3">
    <source>
        <dbReference type="PROSITE" id="PS51462"/>
    </source>
</evidence>
<name>A0ABW9NX28_9ACTN</name>
<evidence type="ECO:0000256" key="2">
    <source>
        <dbReference type="ARBA" id="ARBA00022801"/>
    </source>
</evidence>
<reference evidence="4 5" key="1">
    <citation type="submission" date="2019-06" db="EMBL/GenBank/DDBJ databases">
        <title>Comparative genomics and metabolomics analyses of clavulanic acid producing Streptomyces species provides insight into specialized metabolism and evolution of beta-lactam biosynthetic gene clusters.</title>
        <authorList>
            <person name="Moore M.A."/>
            <person name="Cruz-Morales P."/>
            <person name="Barona Gomez F."/>
            <person name="Kapil T."/>
        </authorList>
    </citation>
    <scope>NUCLEOTIDE SEQUENCE [LARGE SCALE GENOMIC DNA]</scope>
    <source>
        <strain evidence="4 5">T-272</strain>
    </source>
</reference>
<dbReference type="Pfam" id="PF00293">
    <property type="entry name" value="NUDIX"/>
    <property type="match status" value="1"/>
</dbReference>
<dbReference type="PROSITE" id="PS00893">
    <property type="entry name" value="NUDIX_BOX"/>
    <property type="match status" value="1"/>
</dbReference>
<feature type="non-terminal residue" evidence="4">
    <location>
        <position position="399"/>
    </location>
</feature>
<evidence type="ECO:0000313" key="4">
    <source>
        <dbReference type="EMBL" id="MQS37825.1"/>
    </source>
</evidence>
<accession>A0ABW9NX28</accession>
<dbReference type="InterPro" id="IPR015797">
    <property type="entry name" value="NUDIX_hydrolase-like_dom_sf"/>
</dbReference>
<dbReference type="InterPro" id="IPR000086">
    <property type="entry name" value="NUDIX_hydrolase_dom"/>
</dbReference>
<keyword evidence="2" id="KW-0378">Hydrolase</keyword>
<comment type="cofactor">
    <cofactor evidence="1">
        <name>Mg(2+)</name>
        <dbReference type="ChEBI" id="CHEBI:18420"/>
    </cofactor>
</comment>
<keyword evidence="5" id="KW-1185">Reference proteome</keyword>
<dbReference type="InterPro" id="IPR013217">
    <property type="entry name" value="Methyltransf_12"/>
</dbReference>
<dbReference type="SUPFAM" id="SSF55811">
    <property type="entry name" value="Nudix"/>
    <property type="match status" value="1"/>
</dbReference>
<gene>
    <name evidence="4" type="ORF">FFZ77_19995</name>
</gene>
<dbReference type="Pfam" id="PF08242">
    <property type="entry name" value="Methyltransf_12"/>
    <property type="match status" value="1"/>
</dbReference>
<dbReference type="InterPro" id="IPR029063">
    <property type="entry name" value="SAM-dependent_MTases_sf"/>
</dbReference>
<dbReference type="CDD" id="cd02440">
    <property type="entry name" value="AdoMet_MTases"/>
    <property type="match status" value="1"/>
</dbReference>
<sequence length="399" mass="42267">MGYVRQDEWEGHFARGEGFRPLGERERALLAEHVPAPAGGGRALDVGSGTGELAAHLASVGYRVDAVDYTDSAHTRARDEHPGDGQVSRIRLDIEHGDPAELDPGGYDLITLRLVYAFLTSRTGVVRGLGERLRPGGALVVITPTTADVPQDRRDIVLDEGEIALLTEGWETAERMDADGLTVLVLRGPRPAGTRAVEKGTPAGHALIGALAVVTDSTGRVLLGRSTQGMWELPGGKSQGSEDLAAAAVRELAEETGLVTAPGGAVVVAMLVDSIEQVPRLTAVVRVTAWSGTLTNPEPALFTRWEWHNPHTLAVLGPVFTPAAHALDAVWPGIIPGLPPVNSYPLAAGQPPVPGEPAEAVRLRHAMADAVTAGGWAPSEPVRRALRTVPRHRYVPEQD</sequence>